<dbReference type="EMBL" id="CP002543">
    <property type="protein sequence ID" value="ADY73326.1"/>
    <property type="molecule type" value="Genomic_DNA"/>
</dbReference>
<reference evidence="3" key="2">
    <citation type="submission" date="2011-02" db="EMBL/GenBank/DDBJ databases">
        <title>The complete genome of Desulfurobacterium thermolithotrophum DSM 11699.</title>
        <authorList>
            <consortium name="US DOE Joint Genome Institute (JGI-PGF)"/>
            <person name="Lucas S."/>
            <person name="Copeland A."/>
            <person name="Lapidus A."/>
            <person name="Bruce D."/>
            <person name="Goodwin L."/>
            <person name="Pitluck S."/>
            <person name="Kyrpides N."/>
            <person name="Mavromatis K."/>
            <person name="Pagani I."/>
            <person name="Ivanova N."/>
            <person name="Mikhailova N."/>
            <person name="Daligault H."/>
            <person name="Detter J.C."/>
            <person name="Tapia R."/>
            <person name="Han C."/>
            <person name="Land M."/>
            <person name="Hauser L."/>
            <person name="Markowitz V."/>
            <person name="Cheng J.-F."/>
            <person name="Hugenholtz P."/>
            <person name="Woyke T."/>
            <person name="Wu D."/>
            <person name="Spring S."/>
            <person name="Brambilla E."/>
            <person name="Klenk H.-P."/>
            <person name="Eisen J.A."/>
        </authorList>
    </citation>
    <scope>NUCLEOTIDE SEQUENCE [LARGE SCALE GENOMIC DNA]</scope>
    <source>
        <strain evidence="3">DSM 11699 / BSA</strain>
    </source>
</reference>
<proteinExistence type="predicted"/>
<organism evidence="2 3">
    <name type="scientific">Desulfurobacterium thermolithotrophum (strain DSM 11699 / BSA)</name>
    <dbReference type="NCBI Taxonomy" id="868864"/>
    <lineage>
        <taxon>Bacteria</taxon>
        <taxon>Pseudomonadati</taxon>
        <taxon>Aquificota</taxon>
        <taxon>Aquificia</taxon>
        <taxon>Desulfurobacteriales</taxon>
        <taxon>Desulfurobacteriaceae</taxon>
        <taxon>Desulfurobacterium</taxon>
    </lineage>
</organism>
<feature type="transmembrane region" description="Helical" evidence="1">
    <location>
        <begin position="12"/>
        <end position="30"/>
    </location>
</feature>
<dbReference type="InterPro" id="IPR007060">
    <property type="entry name" value="FtsL/DivIC"/>
</dbReference>
<dbReference type="HOGENOM" id="CLU_2329230_0_0_0"/>
<keyword evidence="1" id="KW-0472">Membrane</keyword>
<dbReference type="Pfam" id="PF04977">
    <property type="entry name" value="DivIC"/>
    <property type="match status" value="1"/>
</dbReference>
<dbReference type="AlphaFoldDB" id="F0S3A4"/>
<dbReference type="STRING" id="868864.Dester_0677"/>
<dbReference type="OrthoDB" id="15332at2"/>
<dbReference type="Proteomes" id="UP000007102">
    <property type="component" value="Chromosome"/>
</dbReference>
<keyword evidence="1" id="KW-1133">Transmembrane helix</keyword>
<protein>
    <recommendedName>
        <fullName evidence="4">Septum formation initiator</fullName>
    </recommendedName>
</protein>
<reference evidence="2 3" key="1">
    <citation type="journal article" date="2011" name="Stand. Genomic Sci.">
        <title>Complete genome sequence of the thermophilic sulfur-reducer Desulfurobacterium thermolithotrophum type strain (BSA(T)) from a deep-sea hydrothermal vent.</title>
        <authorList>
            <person name="Goker M."/>
            <person name="Daligault H."/>
            <person name="Mwirichia R."/>
            <person name="Lapidus A."/>
            <person name="Lucas S."/>
            <person name="Deshpande S."/>
            <person name="Pagani I."/>
            <person name="Tapia R."/>
            <person name="Cheng J.F."/>
            <person name="Goodwin L."/>
            <person name="Pitluck S."/>
            <person name="Liolios K."/>
            <person name="Ivanova N."/>
            <person name="Mavromatis K."/>
            <person name="Mikhailova N."/>
            <person name="Pati A."/>
            <person name="Chen A."/>
            <person name="Palaniappan K."/>
            <person name="Han C."/>
            <person name="Land M."/>
            <person name="Hauser L."/>
            <person name="Pan C."/>
            <person name="Brambilla E.M."/>
            <person name="Rohde M."/>
            <person name="Spring S."/>
            <person name="Sikorski J."/>
            <person name="Wirth R."/>
            <person name="Detter J.C."/>
            <person name="Woyke T."/>
            <person name="Bristow J."/>
            <person name="Eisen J.A."/>
            <person name="Markowitz V."/>
            <person name="Hugenholtz P."/>
            <person name="Kyrpides N.C."/>
            <person name="Klenk H.P."/>
        </authorList>
    </citation>
    <scope>NUCLEOTIDE SEQUENCE [LARGE SCALE GENOMIC DNA]</scope>
    <source>
        <strain evidence="3">DSM 11699 / BSA</strain>
    </source>
</reference>
<evidence type="ECO:0000256" key="1">
    <source>
        <dbReference type="SAM" id="Phobius"/>
    </source>
</evidence>
<evidence type="ECO:0000313" key="3">
    <source>
        <dbReference type="Proteomes" id="UP000007102"/>
    </source>
</evidence>
<sequence>MTPNLKCRFRYLLIFWIFFVPWAIYSYFFGENSLSTYLKLKETYKQLKKEENYWKNQNEILKERLSAFEKNKEFYYHKLAREMFLKGKKGEEVILLVK</sequence>
<accession>F0S3A4</accession>
<keyword evidence="1" id="KW-0812">Transmembrane</keyword>
<evidence type="ECO:0008006" key="4">
    <source>
        <dbReference type="Google" id="ProtNLM"/>
    </source>
</evidence>
<name>F0S3A4_DESTD</name>
<evidence type="ECO:0000313" key="2">
    <source>
        <dbReference type="EMBL" id="ADY73326.1"/>
    </source>
</evidence>
<dbReference type="RefSeq" id="WP_013638283.1">
    <property type="nucleotide sequence ID" value="NC_015185.1"/>
</dbReference>
<keyword evidence="3" id="KW-1185">Reference proteome</keyword>
<dbReference type="InParanoid" id="F0S3A4"/>
<dbReference type="KEGG" id="dte:Dester_0677"/>
<dbReference type="eggNOG" id="ENOG5034C44">
    <property type="taxonomic scope" value="Bacteria"/>
</dbReference>
<gene>
    <name evidence="2" type="ordered locus">Dester_0677</name>
</gene>